<keyword evidence="3" id="KW-1185">Reference proteome</keyword>
<evidence type="ECO:0000313" key="2">
    <source>
        <dbReference type="EMBL" id="CTQ67424.1"/>
    </source>
</evidence>
<dbReference type="OrthoDB" id="7582980at2"/>
<evidence type="ECO:0000256" key="1">
    <source>
        <dbReference type="SAM" id="MobiDB-lite"/>
    </source>
</evidence>
<dbReference type="EMBL" id="CXWD01000004">
    <property type="protein sequence ID" value="CTQ67424.1"/>
    <property type="molecule type" value="Genomic_DNA"/>
</dbReference>
<sequence>MLPWADLLRITATRWAWTPSEFWTATPRELEAVLGLGHPADGLKRSELEQLIRTNPDTATCGRADDHKERRPHDRP</sequence>
<dbReference type="RefSeq" id="WP_055671187.1">
    <property type="nucleotide sequence ID" value="NZ_CXWD01000004.1"/>
</dbReference>
<name>A0A0M7A0V2_9HYPH</name>
<dbReference type="Pfam" id="PF09550">
    <property type="entry name" value="Phage_TAC_6"/>
    <property type="match status" value="1"/>
</dbReference>
<proteinExistence type="predicted"/>
<evidence type="ECO:0000313" key="3">
    <source>
        <dbReference type="Proteomes" id="UP000053235"/>
    </source>
</evidence>
<evidence type="ECO:0008006" key="4">
    <source>
        <dbReference type="Google" id="ProtNLM"/>
    </source>
</evidence>
<feature type="compositionally biased region" description="Basic and acidic residues" evidence="1">
    <location>
        <begin position="63"/>
        <end position="76"/>
    </location>
</feature>
<dbReference type="STRING" id="388408.LAX5112_01384"/>
<dbReference type="InterPro" id="IPR019056">
    <property type="entry name" value="Phage_TAC_6"/>
</dbReference>
<reference evidence="3" key="1">
    <citation type="submission" date="2015-07" db="EMBL/GenBank/DDBJ databases">
        <authorList>
            <person name="Rodrigo-Torres Lidia"/>
            <person name="Arahal R.David."/>
        </authorList>
    </citation>
    <scope>NUCLEOTIDE SEQUENCE [LARGE SCALE GENOMIC DNA]</scope>
    <source>
        <strain evidence="3">CECT 5112</strain>
    </source>
</reference>
<feature type="region of interest" description="Disordered" evidence="1">
    <location>
        <begin position="53"/>
        <end position="76"/>
    </location>
</feature>
<accession>A0A0M7A0V2</accession>
<organism evidence="2 3">
    <name type="scientific">Roseibium alexandrii</name>
    <dbReference type="NCBI Taxonomy" id="388408"/>
    <lineage>
        <taxon>Bacteria</taxon>
        <taxon>Pseudomonadati</taxon>
        <taxon>Pseudomonadota</taxon>
        <taxon>Alphaproteobacteria</taxon>
        <taxon>Hyphomicrobiales</taxon>
        <taxon>Stappiaceae</taxon>
        <taxon>Roseibium</taxon>
    </lineage>
</organism>
<protein>
    <recommendedName>
        <fullName evidence="4">Phage tail assembly chaperone</fullName>
    </recommendedName>
</protein>
<dbReference type="AlphaFoldDB" id="A0A0M7A0V2"/>
<gene>
    <name evidence="2" type="ORF">LAX5112_01384</name>
</gene>
<dbReference type="Proteomes" id="UP000053235">
    <property type="component" value="Unassembled WGS sequence"/>
</dbReference>